<evidence type="ECO:0000256" key="12">
    <source>
        <dbReference type="ARBA" id="ARBA00023180"/>
    </source>
</evidence>
<dbReference type="Proteomes" id="UP001151582">
    <property type="component" value="Unassembled WGS sequence"/>
</dbReference>
<evidence type="ECO:0000256" key="6">
    <source>
        <dbReference type="ARBA" id="ARBA00022533"/>
    </source>
</evidence>
<evidence type="ECO:0000256" key="2">
    <source>
        <dbReference type="ARBA" id="ARBA00005180"/>
    </source>
</evidence>
<dbReference type="AlphaFoldDB" id="A0A9W8BBH5"/>
<dbReference type="Gene3D" id="3.40.50.2020">
    <property type="match status" value="2"/>
</dbReference>
<name>A0A9W8BBH5_9FUNG</name>
<keyword evidence="9" id="KW-0808">Transferase</keyword>
<keyword evidence="11" id="KW-0342">GTP-binding</keyword>
<dbReference type="Pfam" id="PF14681">
    <property type="entry name" value="UPRTase"/>
    <property type="match status" value="2"/>
</dbReference>
<comment type="caution">
    <text evidence="14">The sequence shown here is derived from an EMBL/GenBank/DDBJ whole genome shotgun (WGS) entry which is preliminary data.</text>
</comment>
<comment type="cofactor">
    <cofactor evidence="1">
        <name>Mg(2+)</name>
        <dbReference type="ChEBI" id="CHEBI:18420"/>
    </cofactor>
</comment>
<dbReference type="FunFam" id="3.40.50.2020:FF:000023">
    <property type="entry name" value="Probable uracil phosphoribosyltransferase"/>
    <property type="match status" value="1"/>
</dbReference>
<sequence>MEHLPPHVCPDTQAATPQCVALITACYETQSTAICAMALGYCEIKVRQVYAKTNFSQYDYEKFVPFPDEEFKDPALIEFLSRPDVHQATGAHVSGFQHCNPDINDAFIASGDFLLDASPDLEYLLSQGIDTLLYAGERDVVCSWAGVYDMAMALNWPEAAKFRKTVAYPLIVNSRVKGVVRRHGSLALVRVLDAGHMSPVLGNPRVHVLEPTQQLKALLTIIRNRETSRGDFIFYSDRIIRLLVEEGKWLNHLPVVESVIETPTGSQYQGVDFLGKICGVSIMRAGESMEQGIRDCCRSVRIGKILIQRDEETAEAKLYYAKLPTDIATRYVLLLDPMLVSLSLRPAEDVLPRVAPITQSRLLTLITFRAYFTLLMSRPATGGSAIRAIQVLLDHGVQEERILFLNLLCAPEGIRAVMGQYPRMQIVTADIDDGLDEHKFITPGLGDFGCRYFGTDD</sequence>
<evidence type="ECO:0000256" key="5">
    <source>
        <dbReference type="ARBA" id="ARBA00011894"/>
    </source>
</evidence>
<comment type="similarity">
    <text evidence="4">Belongs to the UPRTase family.</text>
</comment>
<reference evidence="14" key="1">
    <citation type="submission" date="2022-07" db="EMBL/GenBank/DDBJ databases">
        <title>Phylogenomic reconstructions and comparative analyses of Kickxellomycotina fungi.</title>
        <authorList>
            <person name="Reynolds N.K."/>
            <person name="Stajich J.E."/>
            <person name="Barry K."/>
            <person name="Grigoriev I.V."/>
            <person name="Crous P."/>
            <person name="Smith M.E."/>
        </authorList>
    </citation>
    <scope>NUCLEOTIDE SEQUENCE</scope>
    <source>
        <strain evidence="14">RSA 567</strain>
    </source>
</reference>
<evidence type="ECO:0000259" key="13">
    <source>
        <dbReference type="Pfam" id="PF14681"/>
    </source>
</evidence>
<dbReference type="SUPFAM" id="SSF53474">
    <property type="entry name" value="alpha/beta-Hydrolases"/>
    <property type="match status" value="1"/>
</dbReference>
<keyword evidence="6" id="KW-0021">Allosteric enzyme</keyword>
<dbReference type="Gene3D" id="3.40.50.1820">
    <property type="entry name" value="alpha/beta hydrolase"/>
    <property type="match status" value="1"/>
</dbReference>
<evidence type="ECO:0000313" key="15">
    <source>
        <dbReference type="Proteomes" id="UP001151582"/>
    </source>
</evidence>
<dbReference type="Pfam" id="PF00450">
    <property type="entry name" value="Peptidase_S10"/>
    <property type="match status" value="1"/>
</dbReference>
<evidence type="ECO:0000256" key="11">
    <source>
        <dbReference type="ARBA" id="ARBA00023134"/>
    </source>
</evidence>
<proteinExistence type="inferred from homology"/>
<protein>
    <recommendedName>
        <fullName evidence="5">uracil phosphoribosyltransferase</fullName>
        <ecNumber evidence="5">2.4.2.9</ecNumber>
    </recommendedName>
</protein>
<evidence type="ECO:0000256" key="7">
    <source>
        <dbReference type="ARBA" id="ARBA00022645"/>
    </source>
</evidence>
<keyword evidence="15" id="KW-1185">Reference proteome</keyword>
<dbReference type="EMBL" id="JANBQB010000064">
    <property type="protein sequence ID" value="KAJ1983245.1"/>
    <property type="molecule type" value="Genomic_DNA"/>
</dbReference>
<dbReference type="InterPro" id="IPR001563">
    <property type="entry name" value="Peptidase_S10"/>
</dbReference>
<organism evidence="14 15">
    <name type="scientific">Dimargaris verticillata</name>
    <dbReference type="NCBI Taxonomy" id="2761393"/>
    <lineage>
        <taxon>Eukaryota</taxon>
        <taxon>Fungi</taxon>
        <taxon>Fungi incertae sedis</taxon>
        <taxon>Zoopagomycota</taxon>
        <taxon>Kickxellomycotina</taxon>
        <taxon>Dimargaritomycetes</taxon>
        <taxon>Dimargaritales</taxon>
        <taxon>Dimargaritaceae</taxon>
        <taxon>Dimargaris</taxon>
    </lineage>
</organism>
<dbReference type="InterPro" id="IPR029057">
    <property type="entry name" value="PRTase-like"/>
</dbReference>
<evidence type="ECO:0000256" key="3">
    <source>
        <dbReference type="ARBA" id="ARBA00009431"/>
    </source>
</evidence>
<dbReference type="GO" id="GO:0004845">
    <property type="term" value="F:uracil phosphoribosyltransferase activity"/>
    <property type="evidence" value="ECO:0007669"/>
    <property type="project" value="UniProtKB-EC"/>
</dbReference>
<dbReference type="InterPro" id="IPR029058">
    <property type="entry name" value="AB_hydrolase_fold"/>
</dbReference>
<keyword evidence="10" id="KW-0547">Nucleotide-binding</keyword>
<evidence type="ECO:0000256" key="10">
    <source>
        <dbReference type="ARBA" id="ARBA00022741"/>
    </source>
</evidence>
<evidence type="ECO:0000256" key="1">
    <source>
        <dbReference type="ARBA" id="ARBA00001946"/>
    </source>
</evidence>
<dbReference type="GO" id="GO:0006508">
    <property type="term" value="P:proteolysis"/>
    <property type="evidence" value="ECO:0007669"/>
    <property type="project" value="InterPro"/>
</dbReference>
<dbReference type="GO" id="GO:0005525">
    <property type="term" value="F:GTP binding"/>
    <property type="evidence" value="ECO:0007669"/>
    <property type="project" value="UniProtKB-KW"/>
</dbReference>
<comment type="pathway">
    <text evidence="2">Pyrimidine metabolism; UMP biosynthesis via salvage pathway; UMP from uracil: step 1/1.</text>
</comment>
<dbReference type="InterPro" id="IPR000836">
    <property type="entry name" value="PRTase_dom"/>
</dbReference>
<dbReference type="GO" id="GO:0008655">
    <property type="term" value="P:pyrimidine-containing compound salvage"/>
    <property type="evidence" value="ECO:0007669"/>
    <property type="project" value="UniProtKB-ARBA"/>
</dbReference>
<dbReference type="EC" id="2.4.2.9" evidence="5"/>
<dbReference type="Gene3D" id="1.10.287.410">
    <property type="match status" value="1"/>
</dbReference>
<evidence type="ECO:0000256" key="8">
    <source>
        <dbReference type="ARBA" id="ARBA00022676"/>
    </source>
</evidence>
<evidence type="ECO:0000256" key="4">
    <source>
        <dbReference type="ARBA" id="ARBA00009516"/>
    </source>
</evidence>
<gene>
    <name evidence="14" type="ORF">H4R34_001401</name>
</gene>
<keyword evidence="8" id="KW-0328">Glycosyltransferase</keyword>
<dbReference type="OrthoDB" id="106623at2759"/>
<evidence type="ECO:0000256" key="9">
    <source>
        <dbReference type="ARBA" id="ARBA00022679"/>
    </source>
</evidence>
<dbReference type="SUPFAM" id="SSF53271">
    <property type="entry name" value="PRTase-like"/>
    <property type="match status" value="2"/>
</dbReference>
<dbReference type="GO" id="GO:0004185">
    <property type="term" value="F:serine-type carboxypeptidase activity"/>
    <property type="evidence" value="ECO:0007669"/>
    <property type="project" value="InterPro"/>
</dbReference>
<comment type="similarity">
    <text evidence="3">Belongs to the peptidase S10 family.</text>
</comment>
<keyword evidence="7" id="KW-0378">Hydrolase</keyword>
<feature type="domain" description="Phosphoribosyltransferase" evidence="13">
    <location>
        <begin position="377"/>
        <end position="455"/>
    </location>
</feature>
<keyword evidence="7" id="KW-0645">Protease</keyword>
<keyword evidence="12" id="KW-0325">Glycoprotein</keyword>
<keyword evidence="7" id="KW-0121">Carboxypeptidase</keyword>
<feature type="domain" description="Phosphoribosyltransferase" evidence="13">
    <location>
        <begin position="211"/>
        <end position="339"/>
    </location>
</feature>
<accession>A0A9W8BBH5</accession>
<dbReference type="CDD" id="cd06223">
    <property type="entry name" value="PRTases_typeI"/>
    <property type="match status" value="1"/>
</dbReference>
<evidence type="ECO:0000313" key="14">
    <source>
        <dbReference type="EMBL" id="KAJ1983245.1"/>
    </source>
</evidence>